<evidence type="ECO:0000256" key="6">
    <source>
        <dbReference type="SAM" id="MobiDB-lite"/>
    </source>
</evidence>
<dbReference type="GO" id="GO:0005615">
    <property type="term" value="C:extracellular space"/>
    <property type="evidence" value="ECO:0007669"/>
    <property type="project" value="TreeGrafter"/>
</dbReference>
<evidence type="ECO:0000259" key="8">
    <source>
        <dbReference type="PROSITE" id="PS50189"/>
    </source>
</evidence>
<reference evidence="9 10" key="1">
    <citation type="submission" date="2014-10" db="EMBL/GenBank/DDBJ databases">
        <title>Draft genome of the hookworm Ancylostoma caninum.</title>
        <authorList>
            <person name="Mitreva M."/>
        </authorList>
    </citation>
    <scope>NUCLEOTIDE SEQUENCE [LARGE SCALE GENOMIC DNA]</scope>
    <source>
        <strain evidence="9 10">Baltimore</strain>
    </source>
</reference>
<sequence length="204" mass="22909">MISLIVFIACLTTAHAACSCKPFETVKEAFCQSDYVLLARVLSINSKDSESPTNAANDTNTTASGTWNYRIWHVQTWKGPVVATSVLTTPNGECGVTGLLQDWDYFLTGKKGKNGEVTFTSCDFVMPWTDLTPGEHDLLLELMWDPKKCEEKDDEKKVEENDEKKVEGNDEKKDEENDEENVEENDDKNVEENNGENVEENNGE</sequence>
<dbReference type="GO" id="GO:0051045">
    <property type="term" value="P:negative regulation of membrane protein ectodomain proteolysis"/>
    <property type="evidence" value="ECO:0007669"/>
    <property type="project" value="TreeGrafter"/>
</dbReference>
<keyword evidence="3 5" id="KW-1015">Disulfide bond</keyword>
<comment type="subcellular location">
    <subcellularLocation>
        <location evidence="1">Secreted</location>
    </subcellularLocation>
</comment>
<feature type="compositionally biased region" description="Acidic residues" evidence="6">
    <location>
        <begin position="176"/>
        <end position="186"/>
    </location>
</feature>
<dbReference type="Proteomes" id="UP000252519">
    <property type="component" value="Unassembled WGS sequence"/>
</dbReference>
<dbReference type="GO" id="GO:0002020">
    <property type="term" value="F:protease binding"/>
    <property type="evidence" value="ECO:0007669"/>
    <property type="project" value="TreeGrafter"/>
</dbReference>
<dbReference type="OrthoDB" id="6041373at2759"/>
<evidence type="ECO:0000313" key="9">
    <source>
        <dbReference type="EMBL" id="RCN49278.1"/>
    </source>
</evidence>
<dbReference type="SMART" id="SM00206">
    <property type="entry name" value="NTR"/>
    <property type="match status" value="1"/>
</dbReference>
<feature type="chain" id="PRO_5016688911" evidence="7">
    <location>
        <begin position="17"/>
        <end position="204"/>
    </location>
</feature>
<evidence type="ECO:0000256" key="7">
    <source>
        <dbReference type="SAM" id="SignalP"/>
    </source>
</evidence>
<keyword evidence="10" id="KW-1185">Reference proteome</keyword>
<evidence type="ECO:0000256" key="3">
    <source>
        <dbReference type="ARBA" id="ARBA00023157"/>
    </source>
</evidence>
<dbReference type="AlphaFoldDB" id="A0A368H0F5"/>
<feature type="compositionally biased region" description="Acidic residues" evidence="6">
    <location>
        <begin position="193"/>
        <end position="204"/>
    </location>
</feature>
<evidence type="ECO:0000256" key="2">
    <source>
        <dbReference type="ARBA" id="ARBA00022525"/>
    </source>
</evidence>
<gene>
    <name evidence="9" type="ORF">ANCCAN_04693</name>
</gene>
<evidence type="ECO:0000256" key="5">
    <source>
        <dbReference type="PIRSR" id="PIRSR601820-3"/>
    </source>
</evidence>
<evidence type="ECO:0000256" key="4">
    <source>
        <dbReference type="PIRSR" id="PIRSR601820-1"/>
    </source>
</evidence>
<dbReference type="InterPro" id="IPR008993">
    <property type="entry name" value="TIMP-like_OB-fold"/>
</dbReference>
<dbReference type="SUPFAM" id="SSF50242">
    <property type="entry name" value="TIMP-like"/>
    <property type="match status" value="1"/>
</dbReference>
<evidence type="ECO:0000256" key="1">
    <source>
        <dbReference type="ARBA" id="ARBA00004613"/>
    </source>
</evidence>
<dbReference type="GO" id="GO:0031012">
    <property type="term" value="C:extracellular matrix"/>
    <property type="evidence" value="ECO:0007669"/>
    <property type="project" value="TreeGrafter"/>
</dbReference>
<feature type="non-terminal residue" evidence="9">
    <location>
        <position position="204"/>
    </location>
</feature>
<organism evidence="9 10">
    <name type="scientific">Ancylostoma caninum</name>
    <name type="common">Dog hookworm</name>
    <dbReference type="NCBI Taxonomy" id="29170"/>
    <lineage>
        <taxon>Eukaryota</taxon>
        <taxon>Metazoa</taxon>
        <taxon>Ecdysozoa</taxon>
        <taxon>Nematoda</taxon>
        <taxon>Chromadorea</taxon>
        <taxon>Rhabditida</taxon>
        <taxon>Rhabditina</taxon>
        <taxon>Rhabditomorpha</taxon>
        <taxon>Strongyloidea</taxon>
        <taxon>Ancylostomatidae</taxon>
        <taxon>Ancylostomatinae</taxon>
        <taxon>Ancylostoma</taxon>
    </lineage>
</organism>
<dbReference type="InterPro" id="IPR001134">
    <property type="entry name" value="Netrin_domain"/>
</dbReference>
<dbReference type="Pfam" id="PF00965">
    <property type="entry name" value="TIMP"/>
    <property type="match status" value="1"/>
</dbReference>
<dbReference type="PANTHER" id="PTHR11844">
    <property type="entry name" value="METALLOPROTEASE INHIBITOR"/>
    <property type="match status" value="1"/>
</dbReference>
<protein>
    <submittedName>
        <fullName evidence="9">Tissue inhibitor of metalloproteinase</fullName>
    </submittedName>
</protein>
<dbReference type="GO" id="GO:0046872">
    <property type="term" value="F:metal ion binding"/>
    <property type="evidence" value="ECO:0007669"/>
    <property type="project" value="UniProtKB-KW"/>
</dbReference>
<feature type="disulfide bond" evidence="5">
    <location>
        <begin position="20"/>
        <end position="122"/>
    </location>
</feature>
<feature type="compositionally biased region" description="Basic and acidic residues" evidence="6">
    <location>
        <begin position="149"/>
        <end position="175"/>
    </location>
</feature>
<dbReference type="Gene3D" id="2.40.50.120">
    <property type="match status" value="1"/>
</dbReference>
<feature type="binding site" evidence="4">
    <location>
        <position position="18"/>
    </location>
    <ligand>
        <name>Zn(2+)</name>
        <dbReference type="ChEBI" id="CHEBI:29105"/>
        <note>ligand shared with metalloproteinase partner</note>
    </ligand>
</feature>
<feature type="domain" description="NTR" evidence="8">
    <location>
        <begin position="18"/>
        <end position="149"/>
    </location>
</feature>
<keyword evidence="7" id="KW-0732">Signal</keyword>
<keyword evidence="2" id="KW-0964">Secreted</keyword>
<evidence type="ECO:0000313" key="10">
    <source>
        <dbReference type="Proteomes" id="UP000252519"/>
    </source>
</evidence>
<dbReference type="EMBL" id="JOJR01000036">
    <property type="protein sequence ID" value="RCN49278.1"/>
    <property type="molecule type" value="Genomic_DNA"/>
</dbReference>
<name>A0A368H0F5_ANCCA</name>
<dbReference type="GO" id="GO:0008191">
    <property type="term" value="F:metalloendopeptidase inhibitor activity"/>
    <property type="evidence" value="ECO:0007669"/>
    <property type="project" value="InterPro"/>
</dbReference>
<dbReference type="PROSITE" id="PS50189">
    <property type="entry name" value="NTR"/>
    <property type="match status" value="1"/>
</dbReference>
<feature type="signal peptide" evidence="7">
    <location>
        <begin position="1"/>
        <end position="16"/>
    </location>
</feature>
<dbReference type="STRING" id="29170.A0A368H0F5"/>
<keyword evidence="4" id="KW-0862">Zinc</keyword>
<comment type="caution">
    <text evidence="9">The sequence shown here is derived from an EMBL/GenBank/DDBJ whole genome shotgun (WGS) entry which is preliminary data.</text>
</comment>
<proteinExistence type="predicted"/>
<feature type="disulfide bond" evidence="5">
    <location>
        <begin position="18"/>
        <end position="94"/>
    </location>
</feature>
<keyword evidence="4" id="KW-0479">Metal-binding</keyword>
<accession>A0A368H0F5</accession>
<dbReference type="PANTHER" id="PTHR11844:SF33">
    <property type="entry name" value="TISSUE INHIBITOR OF METALLOPROTEINASE"/>
    <property type="match status" value="1"/>
</dbReference>
<feature type="region of interest" description="Disordered" evidence="6">
    <location>
        <begin position="149"/>
        <end position="204"/>
    </location>
</feature>
<dbReference type="InterPro" id="IPR001820">
    <property type="entry name" value="TIMP"/>
</dbReference>